<keyword evidence="1" id="KW-0732">Signal</keyword>
<dbReference type="EMBL" id="CAJNOH010000126">
    <property type="protein sequence ID" value="CAF0891012.1"/>
    <property type="molecule type" value="Genomic_DNA"/>
</dbReference>
<evidence type="ECO:0000313" key="3">
    <source>
        <dbReference type="EMBL" id="CAF0891012.1"/>
    </source>
</evidence>
<dbReference type="EMBL" id="CAJNOL010001024">
    <property type="protein sequence ID" value="CAF1267938.1"/>
    <property type="molecule type" value="Genomic_DNA"/>
</dbReference>
<dbReference type="GO" id="GO:0006689">
    <property type="term" value="P:ganglioside catabolic process"/>
    <property type="evidence" value="ECO:0007669"/>
    <property type="project" value="InterPro"/>
</dbReference>
<accession>A0A815BID1</accession>
<dbReference type="Proteomes" id="UP000663870">
    <property type="component" value="Unassembled WGS sequence"/>
</dbReference>
<gene>
    <name evidence="6" type="ORF">JBS370_LOCUS12516</name>
    <name evidence="5" type="ORF">JXQ802_LOCUS27835</name>
    <name evidence="3" type="ORF">PYM288_LOCUS9022</name>
    <name evidence="4" type="ORF">ZHD862_LOCUS11810</name>
</gene>
<dbReference type="GO" id="GO:0005319">
    <property type="term" value="F:lipid transporter activity"/>
    <property type="evidence" value="ECO:0007669"/>
    <property type="project" value="TreeGrafter"/>
</dbReference>
<sequence>MQKTVVVTPVSWENCGSESNDIKLLNLAISPDPIVGSELVSITITIYTNQKLASPLKATMSVSKYFFIIYVPIPCGDILSCTYDDLCTSFKQYNCPIEEGLHTLNFSMKVGSIPEILVGKYQAQIDIETSSQGKGCVKINDISVEANK</sequence>
<evidence type="ECO:0000259" key="2">
    <source>
        <dbReference type="SMART" id="SM00737"/>
    </source>
</evidence>
<feature type="domain" description="MD-2-related lipid-recognition" evidence="2">
    <location>
        <begin position="12"/>
        <end position="141"/>
    </location>
</feature>
<organism evidence="5 7">
    <name type="scientific">Rotaria sordida</name>
    <dbReference type="NCBI Taxonomy" id="392033"/>
    <lineage>
        <taxon>Eukaryota</taxon>
        <taxon>Metazoa</taxon>
        <taxon>Spiralia</taxon>
        <taxon>Gnathifera</taxon>
        <taxon>Rotifera</taxon>
        <taxon>Eurotatoria</taxon>
        <taxon>Bdelloidea</taxon>
        <taxon>Philodinida</taxon>
        <taxon>Philodinidae</taxon>
        <taxon>Rotaria</taxon>
    </lineage>
</organism>
<dbReference type="PANTHER" id="PTHR17357">
    <property type="entry name" value="GM2 GANGLIOSIDE ACTIVATOR PROTEIN"/>
    <property type="match status" value="1"/>
</dbReference>
<dbReference type="EMBL" id="CAJNOT010000453">
    <property type="protein sequence ID" value="CAF0986920.1"/>
    <property type="molecule type" value="Genomic_DNA"/>
</dbReference>
<reference evidence="5" key="1">
    <citation type="submission" date="2021-02" db="EMBL/GenBank/DDBJ databases">
        <authorList>
            <person name="Nowell W R."/>
        </authorList>
    </citation>
    <scope>NUCLEOTIDE SEQUENCE</scope>
</reference>
<dbReference type="GO" id="GO:0009898">
    <property type="term" value="C:cytoplasmic side of plasma membrane"/>
    <property type="evidence" value="ECO:0007669"/>
    <property type="project" value="TreeGrafter"/>
</dbReference>
<dbReference type="SUPFAM" id="SSF63707">
    <property type="entry name" value="Ganglioside M2 (gm2) activator"/>
    <property type="match status" value="1"/>
</dbReference>
<dbReference type="Proteomes" id="UP000663854">
    <property type="component" value="Unassembled WGS sequence"/>
</dbReference>
<dbReference type="AlphaFoldDB" id="A0A815BID1"/>
<dbReference type="InterPro" id="IPR028996">
    <property type="entry name" value="GM2-AP"/>
</dbReference>
<dbReference type="GO" id="GO:0008047">
    <property type="term" value="F:enzyme activator activity"/>
    <property type="evidence" value="ECO:0007669"/>
    <property type="project" value="InterPro"/>
</dbReference>
<keyword evidence="7" id="KW-1185">Reference proteome</keyword>
<proteinExistence type="predicted"/>
<comment type="caution">
    <text evidence="5">The sequence shown here is derived from an EMBL/GenBank/DDBJ whole genome shotgun (WGS) entry which is preliminary data.</text>
</comment>
<dbReference type="InterPro" id="IPR003172">
    <property type="entry name" value="ML_dom"/>
</dbReference>
<evidence type="ECO:0000313" key="7">
    <source>
        <dbReference type="Proteomes" id="UP000663870"/>
    </source>
</evidence>
<dbReference type="Gene3D" id="2.70.220.10">
    <property type="entry name" value="Ganglioside GM2 activator"/>
    <property type="match status" value="1"/>
</dbReference>
<evidence type="ECO:0000313" key="5">
    <source>
        <dbReference type="EMBL" id="CAF1267938.1"/>
    </source>
</evidence>
<evidence type="ECO:0000313" key="6">
    <source>
        <dbReference type="EMBL" id="CAF3750119.1"/>
    </source>
</evidence>
<dbReference type="InterPro" id="IPR036846">
    <property type="entry name" value="GM2-AP_sf"/>
</dbReference>
<dbReference type="Pfam" id="PF02221">
    <property type="entry name" value="E1_DerP2_DerF2"/>
    <property type="match status" value="1"/>
</dbReference>
<evidence type="ECO:0000256" key="1">
    <source>
        <dbReference type="ARBA" id="ARBA00022729"/>
    </source>
</evidence>
<dbReference type="PANTHER" id="PTHR17357:SF0">
    <property type="entry name" value="GANGLIOSIDE GM2 ACTIVATOR"/>
    <property type="match status" value="1"/>
</dbReference>
<name>A0A815BID1_9BILA</name>
<dbReference type="SMART" id="SM00737">
    <property type="entry name" value="ML"/>
    <property type="match status" value="1"/>
</dbReference>
<dbReference type="Proteomes" id="UP000663864">
    <property type="component" value="Unassembled WGS sequence"/>
</dbReference>
<evidence type="ECO:0000313" key="4">
    <source>
        <dbReference type="EMBL" id="CAF0986920.1"/>
    </source>
</evidence>
<protein>
    <recommendedName>
        <fullName evidence="2">MD-2-related lipid-recognition domain-containing protein</fullName>
    </recommendedName>
</protein>
<dbReference type="EMBL" id="CAJOBD010001024">
    <property type="protein sequence ID" value="CAF3750119.1"/>
    <property type="molecule type" value="Genomic_DNA"/>
</dbReference>
<dbReference type="Proteomes" id="UP000663836">
    <property type="component" value="Unassembled WGS sequence"/>
</dbReference>